<dbReference type="CDD" id="cd03392">
    <property type="entry name" value="PAP2_like_2"/>
    <property type="match status" value="1"/>
</dbReference>
<dbReference type="SMART" id="SM00014">
    <property type="entry name" value="acidPPc"/>
    <property type="match status" value="1"/>
</dbReference>
<sequence>MARTLGERSRQDSDRRLGMRLTFAVGAVALFSVPFVLLLVLVLISFEPLNDLDEAIATGLHAYVLADPGYARLLGAWTDILGPNTWRVLVVAAAAWAWYRGARRPAVWAVVTIAASGVLNVLIKEIVNRARPVLPDPVSWAPGWSFPSGHAMAAATGASVLVLMLLPRLRGPASRAAAWTLAAVPAVFVAYTRVALGVHWFSDVVAGLALGVVVTAGTTAGFERWRREEGRRPAEPYVEGVEPEAFSRGDRE</sequence>
<evidence type="ECO:0000256" key="2">
    <source>
        <dbReference type="SAM" id="Phobius"/>
    </source>
</evidence>
<accession>A0ABV8F4X7</accession>
<dbReference type="SUPFAM" id="SSF48317">
    <property type="entry name" value="Acid phosphatase/Vanadium-dependent haloperoxidase"/>
    <property type="match status" value="1"/>
</dbReference>
<dbReference type="InterPro" id="IPR000326">
    <property type="entry name" value="PAP2/HPO"/>
</dbReference>
<protein>
    <submittedName>
        <fullName evidence="4">Phosphatase PAP2 family protein</fullName>
    </submittedName>
</protein>
<feature type="transmembrane region" description="Helical" evidence="2">
    <location>
        <begin position="21"/>
        <end position="44"/>
    </location>
</feature>
<keyword evidence="2" id="KW-0812">Transmembrane</keyword>
<name>A0ABV8F4X7_9ACTN</name>
<keyword evidence="2" id="KW-0472">Membrane</keyword>
<reference evidence="5" key="1">
    <citation type="journal article" date="2019" name="Int. J. Syst. Evol. Microbiol.">
        <title>The Global Catalogue of Microorganisms (GCM) 10K type strain sequencing project: providing services to taxonomists for standard genome sequencing and annotation.</title>
        <authorList>
            <consortium name="The Broad Institute Genomics Platform"/>
            <consortium name="The Broad Institute Genome Sequencing Center for Infectious Disease"/>
            <person name="Wu L."/>
            <person name="Ma J."/>
        </authorList>
    </citation>
    <scope>NUCLEOTIDE SEQUENCE [LARGE SCALE GENOMIC DNA]</scope>
    <source>
        <strain evidence="5">TBRC 7912</strain>
    </source>
</reference>
<dbReference type="Proteomes" id="UP001595698">
    <property type="component" value="Unassembled WGS sequence"/>
</dbReference>
<feature type="transmembrane region" description="Helical" evidence="2">
    <location>
        <begin position="204"/>
        <end position="222"/>
    </location>
</feature>
<comment type="caution">
    <text evidence="4">The sequence shown here is derived from an EMBL/GenBank/DDBJ whole genome shotgun (WGS) entry which is preliminary data.</text>
</comment>
<feature type="transmembrane region" description="Helical" evidence="2">
    <location>
        <begin position="106"/>
        <end position="123"/>
    </location>
</feature>
<dbReference type="Pfam" id="PF01569">
    <property type="entry name" value="PAP2"/>
    <property type="match status" value="1"/>
</dbReference>
<evidence type="ECO:0000259" key="3">
    <source>
        <dbReference type="SMART" id="SM00014"/>
    </source>
</evidence>
<dbReference type="Gene3D" id="1.20.144.10">
    <property type="entry name" value="Phosphatidic acid phosphatase type 2/haloperoxidase"/>
    <property type="match status" value="1"/>
</dbReference>
<keyword evidence="2" id="KW-1133">Transmembrane helix</keyword>
<organism evidence="4 5">
    <name type="scientific">Streptosporangium jomthongense</name>
    <dbReference type="NCBI Taxonomy" id="1193683"/>
    <lineage>
        <taxon>Bacteria</taxon>
        <taxon>Bacillati</taxon>
        <taxon>Actinomycetota</taxon>
        <taxon>Actinomycetes</taxon>
        <taxon>Streptosporangiales</taxon>
        <taxon>Streptosporangiaceae</taxon>
        <taxon>Streptosporangium</taxon>
    </lineage>
</organism>
<dbReference type="EMBL" id="JBHSBC010000022">
    <property type="protein sequence ID" value="MFC3982956.1"/>
    <property type="molecule type" value="Genomic_DNA"/>
</dbReference>
<gene>
    <name evidence="4" type="ORF">ACFOYY_22670</name>
</gene>
<keyword evidence="5" id="KW-1185">Reference proteome</keyword>
<dbReference type="RefSeq" id="WP_386191712.1">
    <property type="nucleotide sequence ID" value="NZ_JBHSBC010000022.1"/>
</dbReference>
<feature type="domain" description="Phosphatidic acid phosphatase type 2/haloperoxidase" evidence="3">
    <location>
        <begin position="103"/>
        <end position="219"/>
    </location>
</feature>
<feature type="transmembrane region" description="Helical" evidence="2">
    <location>
        <begin position="80"/>
        <end position="99"/>
    </location>
</feature>
<evidence type="ECO:0000256" key="1">
    <source>
        <dbReference type="SAM" id="MobiDB-lite"/>
    </source>
</evidence>
<proteinExistence type="predicted"/>
<feature type="transmembrane region" description="Helical" evidence="2">
    <location>
        <begin position="178"/>
        <end position="198"/>
    </location>
</feature>
<evidence type="ECO:0000313" key="4">
    <source>
        <dbReference type="EMBL" id="MFC3982956.1"/>
    </source>
</evidence>
<feature type="region of interest" description="Disordered" evidence="1">
    <location>
        <begin position="229"/>
        <end position="252"/>
    </location>
</feature>
<dbReference type="PANTHER" id="PTHR14969:SF13">
    <property type="entry name" value="AT30094P"/>
    <property type="match status" value="1"/>
</dbReference>
<feature type="transmembrane region" description="Helical" evidence="2">
    <location>
        <begin position="143"/>
        <end position="166"/>
    </location>
</feature>
<dbReference type="InterPro" id="IPR036938">
    <property type="entry name" value="PAP2/HPO_sf"/>
</dbReference>
<dbReference type="PANTHER" id="PTHR14969">
    <property type="entry name" value="SPHINGOSINE-1-PHOSPHATE PHOSPHOHYDROLASE"/>
    <property type="match status" value="1"/>
</dbReference>
<evidence type="ECO:0000313" key="5">
    <source>
        <dbReference type="Proteomes" id="UP001595698"/>
    </source>
</evidence>